<dbReference type="EMBL" id="CAJIMS010000001">
    <property type="protein sequence ID" value="CAD7798575.1"/>
    <property type="molecule type" value="Genomic_DNA"/>
</dbReference>
<evidence type="ECO:0000313" key="2">
    <source>
        <dbReference type="Proteomes" id="UP000662618"/>
    </source>
</evidence>
<comment type="caution">
    <text evidence="1">The sequence shown here is derived from an EMBL/GenBank/DDBJ whole genome shotgun (WGS) entry which is preliminary data.</text>
</comment>
<protein>
    <submittedName>
        <fullName evidence="1">Uncharacterized protein</fullName>
    </submittedName>
</protein>
<proteinExistence type="predicted"/>
<evidence type="ECO:0000313" key="1">
    <source>
        <dbReference type="EMBL" id="CAD7798575.1"/>
    </source>
</evidence>
<name>A0A9N8MDX9_9FLAO</name>
<dbReference type="Proteomes" id="UP000662618">
    <property type="component" value="Unassembled WGS sequence"/>
</dbReference>
<reference evidence="1" key="1">
    <citation type="submission" date="2020-12" db="EMBL/GenBank/DDBJ databases">
        <authorList>
            <person name="Rodrigo-Torres L."/>
            <person name="Arahal R. D."/>
            <person name="Lucena T."/>
        </authorList>
    </citation>
    <scope>NUCLEOTIDE SEQUENCE</scope>
    <source>
        <strain evidence="1">CECT 9390</strain>
    </source>
</reference>
<accession>A0A9N8MDX9</accession>
<organism evidence="1 2">
    <name type="scientific">Chryseobacterium aquaeductus</name>
    <dbReference type="NCBI Taxonomy" id="2675056"/>
    <lineage>
        <taxon>Bacteria</taxon>
        <taxon>Pseudomonadati</taxon>
        <taxon>Bacteroidota</taxon>
        <taxon>Flavobacteriia</taxon>
        <taxon>Flavobacteriales</taxon>
        <taxon>Weeksellaceae</taxon>
        <taxon>Chryseobacterium group</taxon>
        <taxon>Chryseobacterium</taxon>
    </lineage>
</organism>
<gene>
    <name evidence="1" type="ORF">CHRY9390_00356</name>
</gene>
<keyword evidence="2" id="KW-1185">Reference proteome</keyword>
<sequence>MNNFFLKTIFIISLFFIKFYNAQNVKIEGLIKQPTNEIRRSSIVINDTLNKIPESDRSRRDEILRNQNLVTVNDDKGYFTITAKPSDSIFFRFGRFYHPEKYLISDLMKLDKIIIDPKSIPCIPQKKCDQEIPSHLYIFVGKKINVSYVDTSMYCGGRRMDTKYNAVYQIEQEFGEHHLKPTINFTAYDHDSKYEYDFTNYDNVLIFVGEFCGDLIQLKYQFFPVYKTKDGRWATPIDTYMESSYKSDQFIPTNIIFDKPVAFDLLRSNKNPSEEQIAQLKKIKFSEKYYKIENGKVIPIMGRYAEDLVKLWNELYWEKLK</sequence>
<dbReference type="AlphaFoldDB" id="A0A9N8MDX9"/>